<evidence type="ECO:0000313" key="3">
    <source>
        <dbReference type="Proteomes" id="UP000069135"/>
    </source>
</evidence>
<name>A0A0S1SKC9_9BACT</name>
<accession>A0A0S1SZ04</accession>
<dbReference type="AlphaFoldDB" id="A0A0S1SKC9"/>
<feature type="region of interest" description="Disordered" evidence="1">
    <location>
        <begin position="157"/>
        <end position="178"/>
    </location>
</feature>
<gene>
    <name evidence="2" type="ORF">PeribacterD1_0932</name>
</gene>
<dbReference type="Proteomes" id="UP000069135">
    <property type="component" value="Chromosome"/>
</dbReference>
<dbReference type="STRING" id="1735162.PeribacterB2_0934"/>
<proteinExistence type="predicted"/>
<evidence type="ECO:0000256" key="1">
    <source>
        <dbReference type="SAM" id="MobiDB-lite"/>
    </source>
</evidence>
<organism evidence="2 3">
    <name type="scientific">Candidatus Peribacter riflensis</name>
    <dbReference type="NCBI Taxonomy" id="1735162"/>
    <lineage>
        <taxon>Bacteria</taxon>
        <taxon>Candidatus Peregrinibacteriota</taxon>
        <taxon>Candidatus Peribacteria</taxon>
        <taxon>Candidatus Peribacterales</taxon>
        <taxon>Candidatus Peribacteraceae</taxon>
        <taxon>Candidatus Peribacter</taxon>
    </lineage>
</organism>
<sequence>MVEKNKLPEGLSDDTVAGALARRKALLNVEKFTDWERLQIQTCMLGVPTTEARATDKITSQQLFRRQYPERQKLRAAIESATGSLTLYCSRKASAKSQLKITAPATSAAPSIETIVVHRLPDANWVEPKNGHYITPSFPWAQILEDELQWRIEEQAKSQGSLEGTSPEKPAEPRTGLFTGAIAKVLGRTG</sequence>
<dbReference type="EMBL" id="CP013065">
    <property type="protein sequence ID" value="ALM13598.1"/>
    <property type="molecule type" value="Genomic_DNA"/>
</dbReference>
<accession>A0A0S1SPE2</accession>
<accession>A0A0S1SSQ1</accession>
<accession>A0A0S1SNN4</accession>
<accession>A0A0S1SKC9</accession>
<reference evidence="3" key="1">
    <citation type="submission" date="2015-10" db="EMBL/GenBank/DDBJ databases">
        <title>Analysis of five complete genome sequences for members of the class Peribacteria in the recently recognized Peregrinibacteria bacterial phylum.</title>
        <authorList>
            <person name="Anantharaman K."/>
            <person name="Brown C.T."/>
            <person name="Burstein D."/>
            <person name="Castelle C.J."/>
            <person name="Probst A.J."/>
            <person name="Thomas B.C."/>
            <person name="Williams K.H."/>
            <person name="Banfield J.F."/>
        </authorList>
    </citation>
    <scope>NUCLEOTIDE SEQUENCE [LARGE SCALE GENOMIC DNA]</scope>
</reference>
<reference evidence="2 3" key="2">
    <citation type="journal article" date="2016" name="PeerJ">
        <title>Analysis of five complete genome sequences for members of the class Peribacteria in the recently recognized Peregrinibacteria bacterial phylum.</title>
        <authorList>
            <person name="Anantharaman K."/>
            <person name="Brown C.T."/>
            <person name="Burstein D."/>
            <person name="Castelle C.J."/>
            <person name="Probst A.J."/>
            <person name="Thomas B.C."/>
            <person name="Williams K.H."/>
            <person name="Banfield J.F."/>
        </authorList>
    </citation>
    <scope>NUCLEOTIDE SEQUENCE [LARGE SCALE GENOMIC DNA]</scope>
    <source>
        <strain evidence="2">RIFOXYD1_FULL_PER-ii_59_16</strain>
    </source>
</reference>
<dbReference type="KEGG" id="prf:PeribacterA2_0932"/>
<evidence type="ECO:0000313" key="2">
    <source>
        <dbReference type="EMBL" id="ALM13598.1"/>
    </source>
</evidence>
<protein>
    <submittedName>
        <fullName evidence="2">Uncharacterized protein</fullName>
    </submittedName>
</protein>